<evidence type="ECO:0000313" key="3">
    <source>
        <dbReference type="Proteomes" id="UP000612055"/>
    </source>
</evidence>
<dbReference type="Pfam" id="PF13563">
    <property type="entry name" value="2_5_RNA_ligase2"/>
    <property type="match status" value="1"/>
</dbReference>
<feature type="region of interest" description="Disordered" evidence="1">
    <location>
        <begin position="514"/>
        <end position="578"/>
    </location>
</feature>
<protein>
    <submittedName>
        <fullName evidence="2">Uncharacterized protein</fullName>
    </submittedName>
</protein>
<reference evidence="2" key="1">
    <citation type="journal article" date="2020" name="bioRxiv">
        <title>Comparative genomics of Chlamydomonas.</title>
        <authorList>
            <person name="Craig R.J."/>
            <person name="Hasan A.R."/>
            <person name="Ness R.W."/>
            <person name="Keightley P.D."/>
        </authorList>
    </citation>
    <scope>NUCLEOTIDE SEQUENCE</scope>
    <source>
        <strain evidence="2">CCAP 11/70</strain>
    </source>
</reference>
<dbReference type="Gene3D" id="3.90.1140.10">
    <property type="entry name" value="Cyclic phosphodiesterase"/>
    <property type="match status" value="1"/>
</dbReference>
<sequence length="771" mass="75720">MSRLPGPAQAHAPSALPASPPKVHTTTIAVVPPAHVWRSIQALRCFRDKSFVRWPPHINLLYPFHPDDALGAPGAGRSGGRGGGGSSGGGGRAGAVAGGAFAGYAQRATEALAHVPPFRVRLEALRTFRHSARSFTLWAEPQALPPLQPPSSPAAAAAAADAPPTAANAGAAWSSEGGAGGGAAGAGDQGGEASSGAAAGAGGLLLVQSLLEGAFPACTDLSRDEARGIAGFVPHLSLGQMRELCSRWAPLEFTVDSVQLLSRRGYLSPFMVRYSVPLGSGLGLGLGLGPGSGLGSGSGLGLGLGRSVGGELAPEAAAVLGSHPPYAVRLDVPYLATMADPVWTVDGGWGGGAGVEAAQRLRRRFASPCQVLPPLPAAEPLAADTAVAAAQPADHVATAATAADAAAGPELSGAAAAPHAAAAGVKRAAEATPEAAEAEAEAGAEGLSEGGHAVSGGSDEEGGGGAEGHVWWFAYGAALQAPPEHLGALRSVAATALGHRLVFNRPGYRANLQAAAPTPGQQTPHAPSPPGATRRDVTGTDGRRPLQAEARDADAAGGGATSGGTEAEDGAGPPGVLHLVPLGTASRMLLATPEACPIEVRCIPRTASRPPGPPGHGPVAALALAAPPERCLAVEGAPPASYVSAVLKGARRYGLEPQLRSLLEGLGERDPRGAAAGAQGGPGAAPGAAPHAGLSTGTDAVTEAGLDGGRGADEAEAGGAGGEGAGAEGGGRGGRGGGRGGRRRGGRGRGGHQRTGADKAVAGLPRGLVDW</sequence>
<feature type="region of interest" description="Disordered" evidence="1">
    <location>
        <begin position="167"/>
        <end position="193"/>
    </location>
</feature>
<gene>
    <name evidence="2" type="ORF">HYH03_005335</name>
</gene>
<keyword evidence="3" id="KW-1185">Reference proteome</keyword>
<organism evidence="2 3">
    <name type="scientific">Edaphochlamys debaryana</name>
    <dbReference type="NCBI Taxonomy" id="47281"/>
    <lineage>
        <taxon>Eukaryota</taxon>
        <taxon>Viridiplantae</taxon>
        <taxon>Chlorophyta</taxon>
        <taxon>core chlorophytes</taxon>
        <taxon>Chlorophyceae</taxon>
        <taxon>CS clade</taxon>
        <taxon>Chlamydomonadales</taxon>
        <taxon>Chlamydomonadales incertae sedis</taxon>
        <taxon>Edaphochlamys</taxon>
    </lineage>
</organism>
<feature type="region of interest" description="Disordered" evidence="1">
    <location>
        <begin position="668"/>
        <end position="771"/>
    </location>
</feature>
<accession>A0A836C135</accession>
<dbReference type="PANTHER" id="PTHR37474">
    <property type="entry name" value="RNA LIGASE/CYCLIC NUCLEOTIDE PHOSPHODIESTERASE"/>
    <property type="match status" value="1"/>
</dbReference>
<dbReference type="AlphaFoldDB" id="A0A836C135"/>
<feature type="region of interest" description="Disordered" evidence="1">
    <location>
        <begin position="425"/>
        <end position="465"/>
    </location>
</feature>
<feature type="compositionally biased region" description="Gly residues" evidence="1">
    <location>
        <begin position="177"/>
        <end position="190"/>
    </location>
</feature>
<evidence type="ECO:0000256" key="1">
    <source>
        <dbReference type="SAM" id="MobiDB-lite"/>
    </source>
</evidence>
<feature type="compositionally biased region" description="Low complexity" evidence="1">
    <location>
        <begin position="443"/>
        <end position="452"/>
    </location>
</feature>
<dbReference type="EMBL" id="JAEHOE010000018">
    <property type="protein sequence ID" value="KAG2496511.1"/>
    <property type="molecule type" value="Genomic_DNA"/>
</dbReference>
<feature type="compositionally biased region" description="Basic and acidic residues" evidence="1">
    <location>
        <begin position="533"/>
        <end position="554"/>
    </location>
</feature>
<feature type="compositionally biased region" description="Low complexity" evidence="1">
    <location>
        <begin position="167"/>
        <end position="176"/>
    </location>
</feature>
<evidence type="ECO:0000313" key="2">
    <source>
        <dbReference type="EMBL" id="KAG2496511.1"/>
    </source>
</evidence>
<dbReference type="Proteomes" id="UP000612055">
    <property type="component" value="Unassembled WGS sequence"/>
</dbReference>
<name>A0A836C135_9CHLO</name>
<dbReference type="PANTHER" id="PTHR37474:SF1">
    <property type="entry name" value="2'-5' RNA LIGASE FAMILY PROTEIN"/>
    <property type="match status" value="1"/>
</dbReference>
<feature type="compositionally biased region" description="Low complexity" evidence="1">
    <location>
        <begin position="425"/>
        <end position="435"/>
    </location>
</feature>
<feature type="region of interest" description="Disordered" evidence="1">
    <location>
        <begin position="73"/>
        <end position="92"/>
    </location>
</feature>
<feature type="compositionally biased region" description="Low complexity" evidence="1">
    <location>
        <begin position="7"/>
        <end position="17"/>
    </location>
</feature>
<feature type="region of interest" description="Disordered" evidence="1">
    <location>
        <begin position="1"/>
        <end position="22"/>
    </location>
</feature>
<proteinExistence type="predicted"/>
<dbReference type="OrthoDB" id="2011727at2759"/>
<feature type="compositionally biased region" description="Gly residues" evidence="1">
    <location>
        <begin position="718"/>
        <end position="739"/>
    </location>
</feature>
<comment type="caution">
    <text evidence="2">The sequence shown here is derived from an EMBL/GenBank/DDBJ whole genome shotgun (WGS) entry which is preliminary data.</text>
</comment>
<feature type="compositionally biased region" description="Basic residues" evidence="1">
    <location>
        <begin position="740"/>
        <end position="752"/>
    </location>
</feature>